<accession>A0A9W4K771</accession>
<organism evidence="2 3">
    <name type="scientific">Penicillium egyptiacum</name>
    <dbReference type="NCBI Taxonomy" id="1303716"/>
    <lineage>
        <taxon>Eukaryota</taxon>
        <taxon>Fungi</taxon>
        <taxon>Dikarya</taxon>
        <taxon>Ascomycota</taxon>
        <taxon>Pezizomycotina</taxon>
        <taxon>Eurotiomycetes</taxon>
        <taxon>Eurotiomycetidae</taxon>
        <taxon>Eurotiales</taxon>
        <taxon>Aspergillaceae</taxon>
        <taxon>Penicillium</taxon>
    </lineage>
</organism>
<evidence type="ECO:0000313" key="2">
    <source>
        <dbReference type="EMBL" id="CAG8891107.1"/>
    </source>
</evidence>
<name>A0A9W4K771_9EURO</name>
<dbReference type="OrthoDB" id="4343267at2759"/>
<dbReference type="AlphaFoldDB" id="A0A9W4K771"/>
<sequence>MTQMRERLREMGHSGSCASCKADNATRTCCHESRRSTCDYFDYFTDDEEENEEEKKGEN</sequence>
<keyword evidence="3" id="KW-1185">Reference proteome</keyword>
<feature type="region of interest" description="Disordered" evidence="1">
    <location>
        <begin position="1"/>
        <end position="21"/>
    </location>
</feature>
<dbReference type="EMBL" id="CAJVRC010000843">
    <property type="protein sequence ID" value="CAG8891107.1"/>
    <property type="molecule type" value="Genomic_DNA"/>
</dbReference>
<feature type="compositionally biased region" description="Basic and acidic residues" evidence="1">
    <location>
        <begin position="1"/>
        <end position="12"/>
    </location>
</feature>
<evidence type="ECO:0000313" key="3">
    <source>
        <dbReference type="Proteomes" id="UP001154252"/>
    </source>
</evidence>
<dbReference type="Proteomes" id="UP001154252">
    <property type="component" value="Unassembled WGS sequence"/>
</dbReference>
<comment type="caution">
    <text evidence="2">The sequence shown here is derived from an EMBL/GenBank/DDBJ whole genome shotgun (WGS) entry which is preliminary data.</text>
</comment>
<evidence type="ECO:0000256" key="1">
    <source>
        <dbReference type="SAM" id="MobiDB-lite"/>
    </source>
</evidence>
<gene>
    <name evidence="2" type="ORF">PEGY_LOCUS2740</name>
</gene>
<proteinExistence type="predicted"/>
<protein>
    <submittedName>
        <fullName evidence="2">Uncharacterized protein</fullName>
    </submittedName>
</protein>
<reference evidence="2" key="1">
    <citation type="submission" date="2021-07" db="EMBL/GenBank/DDBJ databases">
        <authorList>
            <person name="Branca A.L. A."/>
        </authorList>
    </citation>
    <scope>NUCLEOTIDE SEQUENCE</scope>
</reference>